<keyword evidence="3 12" id="KW-0853">WD repeat</keyword>
<feature type="repeat" description="WD" evidence="12">
    <location>
        <begin position="599"/>
        <end position="640"/>
    </location>
</feature>
<evidence type="ECO:0000256" key="3">
    <source>
        <dbReference type="ARBA" id="ARBA00022574"/>
    </source>
</evidence>
<dbReference type="Gene3D" id="1.20.960.30">
    <property type="match status" value="1"/>
</dbReference>
<comment type="caution">
    <text evidence="14">The sequence shown here is derived from an EMBL/GenBank/DDBJ whole genome shotgun (WGS) entry which is preliminary data.</text>
</comment>
<dbReference type="Pfam" id="PF00400">
    <property type="entry name" value="WD40"/>
    <property type="match status" value="7"/>
</dbReference>
<dbReference type="Pfam" id="PF08513">
    <property type="entry name" value="LisH"/>
    <property type="match status" value="1"/>
</dbReference>
<dbReference type="GO" id="GO:0045944">
    <property type="term" value="P:positive regulation of transcription by RNA polymerase II"/>
    <property type="evidence" value="ECO:0007669"/>
    <property type="project" value="UniProtKB-ARBA"/>
</dbReference>
<dbReference type="PANTHER" id="PTHR22846:SF2">
    <property type="entry name" value="F-BOX-LIKE_WD REPEAT-CONTAINING PROTEIN EBI"/>
    <property type="match status" value="1"/>
</dbReference>
<feature type="repeat" description="WD" evidence="12">
    <location>
        <begin position="683"/>
        <end position="724"/>
    </location>
</feature>
<evidence type="ECO:0000256" key="7">
    <source>
        <dbReference type="ARBA" id="ARBA00023015"/>
    </source>
</evidence>
<reference evidence="14" key="1">
    <citation type="submission" date="2022-01" db="EMBL/GenBank/DDBJ databases">
        <title>Genome Sequence Resource for Two Populations of Ditylenchus destructor, the Migratory Endoparasitic Phytonematode.</title>
        <authorList>
            <person name="Zhang H."/>
            <person name="Lin R."/>
            <person name="Xie B."/>
        </authorList>
    </citation>
    <scope>NUCLEOTIDE SEQUENCE</scope>
    <source>
        <strain evidence="14">BazhouSP</strain>
    </source>
</reference>
<dbReference type="InterPro" id="IPR045183">
    <property type="entry name" value="Ebi-like"/>
</dbReference>
<evidence type="ECO:0000256" key="4">
    <source>
        <dbReference type="ARBA" id="ARBA00022737"/>
    </source>
</evidence>
<keyword evidence="10" id="KW-0539">Nucleus</keyword>
<feature type="compositionally biased region" description="Polar residues" evidence="13">
    <location>
        <begin position="253"/>
        <end position="281"/>
    </location>
</feature>
<dbReference type="EMBL" id="JAKKPZ010000038">
    <property type="protein sequence ID" value="KAI1707914.1"/>
    <property type="molecule type" value="Genomic_DNA"/>
</dbReference>
<evidence type="ECO:0000256" key="8">
    <source>
        <dbReference type="ARBA" id="ARBA00023159"/>
    </source>
</evidence>
<evidence type="ECO:0000256" key="2">
    <source>
        <dbReference type="ARBA" id="ARBA00022491"/>
    </source>
</evidence>
<gene>
    <name evidence="14" type="ORF">DdX_12145</name>
</gene>
<dbReference type="SMART" id="SM00320">
    <property type="entry name" value="WD40"/>
    <property type="match status" value="8"/>
</dbReference>
<dbReference type="FunFam" id="1.20.960.30:FF:000001">
    <property type="entry name" value="F-box-like/WD repeat-containing protein TBL1XR1"/>
    <property type="match status" value="1"/>
</dbReference>
<feature type="compositionally biased region" description="Basic and acidic residues" evidence="13">
    <location>
        <begin position="100"/>
        <end position="109"/>
    </location>
</feature>
<evidence type="ECO:0000256" key="1">
    <source>
        <dbReference type="ARBA" id="ARBA00004123"/>
    </source>
</evidence>
<dbReference type="PROSITE" id="PS50294">
    <property type="entry name" value="WD_REPEATS_REGION"/>
    <property type="match status" value="6"/>
</dbReference>
<sequence>MSFNSDEVNFLVYRYLEESGFHHSAYVFGYESSVLNAGLDTTLVPRGALMALLQKGILFSEAEVFSLLTEGEVDTKFEKAIGSMTLIECVMSDAAKTKSFEKKIRDESSRTCSPHAGTSANPTPPTSTDAINTTTTESASKAGSFSSTDQSVINPYSRPASNNSSASIPTTTGKMQLQRDREFRAQQSSNTSSPAPPGLGGVPPRGSYRTPDHRNSNTHVNSSTPSTSTSLLSGGLSHSIGVHPSALHHPYYQQVNNHGTGNNPIGIQHTSLPSTSSDPTFLAPSSTVSAANGFTGGGNLSASPFVAGIQQTGKGSENDFLVAQHQRSQLVNGNYTGGHSGKKAAAIAASSASLPTSGVNGAKIPNYLRGNHNNGRNETAFSMSPNGKLLPRHANFDPELEIDRRNVVYLRGHTSEVFICAWNPRRPDLIASGSGDSTARIWRIGADFKSLSVPNIENTSLLLRHCVSQDENIQPPSNKDVTSLDWNASGELLATGCYDGYARVWDTEGRLLYTLGAHKGPIFALKWNRRGDRILSAGVDKTTIVWDPARGDKQIQQFLFHTSSALDVDWMTDDIFASCSTDKCIHICKIGHDRPIKTFQGHANEVNAISYDPVTQLLASCSDDMTLKIWDMSYDRPIFDVRAHDKEIYTIKWSPQGHILASASFDHLVKLWDVEKRCCLRTLAKHTDPVYSVAFSPNNKYIASGSFDRSVYIWDIETGKVILSYTGADTNGGIFEVDWSQRGDRIAASASDGTLILFDIRYL</sequence>
<dbReference type="InterPro" id="IPR006594">
    <property type="entry name" value="LisH"/>
</dbReference>
<dbReference type="InterPro" id="IPR020472">
    <property type="entry name" value="WD40_PAC1"/>
</dbReference>
<keyword evidence="4" id="KW-0677">Repeat</keyword>
<dbReference type="InterPro" id="IPR015943">
    <property type="entry name" value="WD40/YVTN_repeat-like_dom_sf"/>
</dbReference>
<organism evidence="14 15">
    <name type="scientific">Ditylenchus destructor</name>
    <dbReference type="NCBI Taxonomy" id="166010"/>
    <lineage>
        <taxon>Eukaryota</taxon>
        <taxon>Metazoa</taxon>
        <taxon>Ecdysozoa</taxon>
        <taxon>Nematoda</taxon>
        <taxon>Chromadorea</taxon>
        <taxon>Rhabditida</taxon>
        <taxon>Tylenchina</taxon>
        <taxon>Tylenchomorpha</taxon>
        <taxon>Sphaerularioidea</taxon>
        <taxon>Anguinidae</taxon>
        <taxon>Anguininae</taxon>
        <taxon>Ditylenchus</taxon>
    </lineage>
</organism>
<dbReference type="GO" id="GO:0006325">
    <property type="term" value="P:chromatin organization"/>
    <property type="evidence" value="ECO:0007669"/>
    <property type="project" value="UniProtKB-KW"/>
</dbReference>
<dbReference type="PROSITE" id="PS00678">
    <property type="entry name" value="WD_REPEATS_1"/>
    <property type="match status" value="4"/>
</dbReference>
<dbReference type="Gene3D" id="2.130.10.10">
    <property type="entry name" value="YVTN repeat-like/Quinoprotein amine dehydrogenase"/>
    <property type="match status" value="1"/>
</dbReference>
<keyword evidence="5" id="KW-0833">Ubl conjugation pathway</keyword>
<comment type="subcellular location">
    <subcellularLocation>
        <location evidence="1">Nucleus</location>
    </subcellularLocation>
</comment>
<dbReference type="PANTHER" id="PTHR22846">
    <property type="entry name" value="WD40 REPEAT PROTEIN"/>
    <property type="match status" value="1"/>
</dbReference>
<dbReference type="InterPro" id="IPR001680">
    <property type="entry name" value="WD40_rpt"/>
</dbReference>
<proteinExistence type="inferred from homology"/>
<keyword evidence="6" id="KW-0156">Chromatin regulator</keyword>
<dbReference type="Proteomes" id="UP001201812">
    <property type="component" value="Unassembled WGS sequence"/>
</dbReference>
<evidence type="ECO:0000256" key="10">
    <source>
        <dbReference type="ARBA" id="ARBA00023242"/>
    </source>
</evidence>
<evidence type="ECO:0000256" key="12">
    <source>
        <dbReference type="PROSITE-ProRule" id="PRU00221"/>
    </source>
</evidence>
<keyword evidence="2" id="KW-0678">Repressor</keyword>
<dbReference type="PROSITE" id="PS50082">
    <property type="entry name" value="WD_REPEATS_2"/>
    <property type="match status" value="6"/>
</dbReference>
<dbReference type="GO" id="GO:0000118">
    <property type="term" value="C:histone deacetylase complex"/>
    <property type="evidence" value="ECO:0007669"/>
    <property type="project" value="TreeGrafter"/>
</dbReference>
<accession>A0AAD4MXL2</accession>
<evidence type="ECO:0000313" key="15">
    <source>
        <dbReference type="Proteomes" id="UP001201812"/>
    </source>
</evidence>
<dbReference type="GO" id="GO:0003714">
    <property type="term" value="F:transcription corepressor activity"/>
    <property type="evidence" value="ECO:0007669"/>
    <property type="project" value="InterPro"/>
</dbReference>
<evidence type="ECO:0000256" key="13">
    <source>
        <dbReference type="SAM" id="MobiDB-lite"/>
    </source>
</evidence>
<dbReference type="PROSITE" id="PS50896">
    <property type="entry name" value="LISH"/>
    <property type="match status" value="1"/>
</dbReference>
<feature type="repeat" description="WD" evidence="12">
    <location>
        <begin position="515"/>
        <end position="547"/>
    </location>
</feature>
<evidence type="ECO:0000313" key="14">
    <source>
        <dbReference type="EMBL" id="KAI1707914.1"/>
    </source>
</evidence>
<evidence type="ECO:0000256" key="6">
    <source>
        <dbReference type="ARBA" id="ARBA00022853"/>
    </source>
</evidence>
<feature type="repeat" description="WD" evidence="12">
    <location>
        <begin position="481"/>
        <end position="508"/>
    </location>
</feature>
<feature type="compositionally biased region" description="Low complexity" evidence="13">
    <location>
        <begin position="217"/>
        <end position="237"/>
    </location>
</feature>
<keyword evidence="15" id="KW-1185">Reference proteome</keyword>
<feature type="repeat" description="WD" evidence="12">
    <location>
        <begin position="641"/>
        <end position="682"/>
    </location>
</feature>
<protein>
    <submittedName>
        <fullName evidence="14">WD domain, g-beta repeat domain-containing protein</fullName>
    </submittedName>
</protein>
<dbReference type="GO" id="GO:0000976">
    <property type="term" value="F:transcription cis-regulatory region binding"/>
    <property type="evidence" value="ECO:0007669"/>
    <property type="project" value="UniProtKB-ARBA"/>
</dbReference>
<dbReference type="FunFam" id="2.130.10.10:FF:002234">
    <property type="entry name" value="F-box-like/WD repeat-containing protein TBL1XR1"/>
    <property type="match status" value="1"/>
</dbReference>
<feature type="region of interest" description="Disordered" evidence="13">
    <location>
        <begin position="252"/>
        <end position="281"/>
    </location>
</feature>
<keyword evidence="9" id="KW-0804">Transcription</keyword>
<dbReference type="PRINTS" id="PR00320">
    <property type="entry name" value="GPROTEINBRPT"/>
</dbReference>
<dbReference type="CDD" id="cd00200">
    <property type="entry name" value="WD40"/>
    <property type="match status" value="1"/>
</dbReference>
<evidence type="ECO:0000256" key="11">
    <source>
        <dbReference type="ARBA" id="ARBA00025741"/>
    </source>
</evidence>
<evidence type="ECO:0000256" key="9">
    <source>
        <dbReference type="ARBA" id="ARBA00023163"/>
    </source>
</evidence>
<feature type="repeat" description="WD" evidence="12">
    <location>
        <begin position="410"/>
        <end position="444"/>
    </location>
</feature>
<dbReference type="InterPro" id="IPR036322">
    <property type="entry name" value="WD40_repeat_dom_sf"/>
</dbReference>
<dbReference type="InterPro" id="IPR019775">
    <property type="entry name" value="WD40_repeat_CS"/>
</dbReference>
<feature type="region of interest" description="Disordered" evidence="13">
    <location>
        <begin position="100"/>
        <end position="237"/>
    </location>
</feature>
<dbReference type="SMART" id="SM00667">
    <property type="entry name" value="LisH"/>
    <property type="match status" value="1"/>
</dbReference>
<comment type="similarity">
    <text evidence="11">Belongs to the WD repeat EBI family.</text>
</comment>
<evidence type="ECO:0000256" key="5">
    <source>
        <dbReference type="ARBA" id="ARBA00022786"/>
    </source>
</evidence>
<keyword evidence="7" id="KW-0805">Transcription regulation</keyword>
<feature type="compositionally biased region" description="Polar residues" evidence="13">
    <location>
        <begin position="110"/>
        <end position="175"/>
    </location>
</feature>
<name>A0AAD4MXL2_9BILA</name>
<keyword evidence="8" id="KW-0010">Activator</keyword>
<dbReference type="AlphaFoldDB" id="A0AAD4MXL2"/>
<dbReference type="SUPFAM" id="SSF50978">
    <property type="entry name" value="WD40 repeat-like"/>
    <property type="match status" value="1"/>
</dbReference>